<evidence type="ECO:0000256" key="19">
    <source>
        <dbReference type="SAM" id="MobiDB-lite"/>
    </source>
</evidence>
<dbReference type="NCBIfam" id="TIGR01652">
    <property type="entry name" value="ATPase-Plipid"/>
    <property type="match status" value="1"/>
</dbReference>
<dbReference type="FunFam" id="3.40.50.1000:FF:000014">
    <property type="entry name" value="Phospholipid-transporting ATPase"/>
    <property type="match status" value="1"/>
</dbReference>
<evidence type="ECO:0000256" key="7">
    <source>
        <dbReference type="ARBA" id="ARBA00022741"/>
    </source>
</evidence>
<evidence type="ECO:0000256" key="6">
    <source>
        <dbReference type="ARBA" id="ARBA00022723"/>
    </source>
</evidence>
<dbReference type="InterPro" id="IPR023298">
    <property type="entry name" value="ATPase_P-typ_TM_dom_sf"/>
</dbReference>
<comment type="catalytic activity">
    <reaction evidence="14">
        <text>a 1,2-diacyl-sn-glycero-3-phosphoethanolamine(out) + ATP + H2O = a 1,2-diacyl-sn-glycero-3-phosphoethanolamine(in) + ADP + phosphate + H(+)</text>
        <dbReference type="Rhea" id="RHEA:66132"/>
        <dbReference type="ChEBI" id="CHEBI:15377"/>
        <dbReference type="ChEBI" id="CHEBI:15378"/>
        <dbReference type="ChEBI" id="CHEBI:30616"/>
        <dbReference type="ChEBI" id="CHEBI:43474"/>
        <dbReference type="ChEBI" id="CHEBI:64612"/>
        <dbReference type="ChEBI" id="CHEBI:456216"/>
    </reaction>
    <physiologicalReaction direction="left-to-right" evidence="14">
        <dbReference type="Rhea" id="RHEA:66133"/>
    </physiologicalReaction>
</comment>
<feature type="transmembrane region" description="Helical" evidence="18">
    <location>
        <begin position="1318"/>
        <end position="1338"/>
    </location>
</feature>
<dbReference type="Gene3D" id="3.40.1110.10">
    <property type="entry name" value="Calcium-transporting ATPase, cytoplasmic domain N"/>
    <property type="match status" value="1"/>
</dbReference>
<keyword evidence="11 18" id="KW-1133">Transmembrane helix</keyword>
<feature type="compositionally biased region" description="Polar residues" evidence="19">
    <location>
        <begin position="1605"/>
        <end position="1614"/>
    </location>
</feature>
<evidence type="ECO:0000256" key="8">
    <source>
        <dbReference type="ARBA" id="ARBA00022840"/>
    </source>
</evidence>
<feature type="compositionally biased region" description="Polar residues" evidence="19">
    <location>
        <begin position="1555"/>
        <end position="1564"/>
    </location>
</feature>
<dbReference type="InParanoid" id="A0A286UDJ9"/>
<dbReference type="SUPFAM" id="SSF81653">
    <property type="entry name" value="Calcium ATPase, transduction domain A"/>
    <property type="match status" value="1"/>
</dbReference>
<evidence type="ECO:0000256" key="3">
    <source>
        <dbReference type="ARBA" id="ARBA00022448"/>
    </source>
</evidence>
<evidence type="ECO:0000256" key="17">
    <source>
        <dbReference type="PIRSR" id="PIRSR606539-3"/>
    </source>
</evidence>
<evidence type="ECO:0000256" key="5">
    <source>
        <dbReference type="ARBA" id="ARBA00022692"/>
    </source>
</evidence>
<feature type="transmembrane region" description="Helical" evidence="18">
    <location>
        <begin position="1279"/>
        <end position="1298"/>
    </location>
</feature>
<dbReference type="GO" id="GO:0140326">
    <property type="term" value="F:ATPase-coupled intramembrane lipid transporter activity"/>
    <property type="evidence" value="ECO:0007669"/>
    <property type="project" value="UniProtKB-EC"/>
</dbReference>
<feature type="binding site" evidence="17">
    <location>
        <position position="1077"/>
    </location>
    <ligand>
        <name>Mg(2+)</name>
        <dbReference type="ChEBI" id="CHEBI:18420"/>
    </ligand>
</feature>
<evidence type="ECO:0000256" key="4">
    <source>
        <dbReference type="ARBA" id="ARBA00022553"/>
    </source>
</evidence>
<evidence type="ECO:0000256" key="10">
    <source>
        <dbReference type="ARBA" id="ARBA00022967"/>
    </source>
</evidence>
<dbReference type="GO" id="GO:0016887">
    <property type="term" value="F:ATP hydrolysis activity"/>
    <property type="evidence" value="ECO:0007669"/>
    <property type="project" value="InterPro"/>
</dbReference>
<dbReference type="Proteomes" id="UP000217199">
    <property type="component" value="Unassembled WGS sequence"/>
</dbReference>
<feature type="binding site" evidence="16">
    <location>
        <position position="944"/>
    </location>
    <ligand>
        <name>ATP</name>
        <dbReference type="ChEBI" id="CHEBI:30616"/>
    </ligand>
</feature>
<evidence type="ECO:0000259" key="21">
    <source>
        <dbReference type="Pfam" id="PF16212"/>
    </source>
</evidence>
<evidence type="ECO:0000259" key="20">
    <source>
        <dbReference type="Pfam" id="PF16209"/>
    </source>
</evidence>
<reference evidence="22 23" key="1">
    <citation type="journal article" date="2017" name="Mol. Ecol.">
        <title>Comparative and population genomic landscape of Phellinus noxius: A hypervariable fungus causing root rot in trees.</title>
        <authorList>
            <person name="Chung C.L."/>
            <person name="Lee T.J."/>
            <person name="Akiba M."/>
            <person name="Lee H.H."/>
            <person name="Kuo T.H."/>
            <person name="Liu D."/>
            <person name="Ke H.M."/>
            <person name="Yokoi T."/>
            <person name="Roa M.B."/>
            <person name="Lu M.J."/>
            <person name="Chang Y.Y."/>
            <person name="Ann P.J."/>
            <person name="Tsai J.N."/>
            <person name="Chen C.Y."/>
            <person name="Tzean S.S."/>
            <person name="Ota Y."/>
            <person name="Hattori T."/>
            <person name="Sahashi N."/>
            <person name="Liou R.F."/>
            <person name="Kikuchi T."/>
            <person name="Tsai I.J."/>
        </authorList>
    </citation>
    <scope>NUCLEOTIDE SEQUENCE [LARGE SCALE GENOMIC DNA]</scope>
    <source>
        <strain evidence="22 23">FFPRI411160</strain>
    </source>
</reference>
<dbReference type="EMBL" id="NBII01000006">
    <property type="protein sequence ID" value="PAV17702.1"/>
    <property type="molecule type" value="Genomic_DNA"/>
</dbReference>
<dbReference type="SUPFAM" id="SSF81665">
    <property type="entry name" value="Calcium ATPase, transmembrane domain M"/>
    <property type="match status" value="1"/>
</dbReference>
<feature type="binding site" evidence="16">
    <location>
        <position position="945"/>
    </location>
    <ligand>
        <name>ATP</name>
        <dbReference type="ChEBI" id="CHEBI:30616"/>
    </ligand>
</feature>
<evidence type="ECO:0000256" key="18">
    <source>
        <dbReference type="RuleBase" id="RU362033"/>
    </source>
</evidence>
<dbReference type="InterPro" id="IPR001757">
    <property type="entry name" value="P_typ_ATPase"/>
</dbReference>
<keyword evidence="6 17" id="KW-0479">Metal-binding</keyword>
<feature type="region of interest" description="Disordered" evidence="19">
    <location>
        <begin position="301"/>
        <end position="334"/>
    </location>
</feature>
<dbReference type="InterPro" id="IPR023299">
    <property type="entry name" value="ATPase_P-typ_cyto_dom_N"/>
</dbReference>
<dbReference type="InterPro" id="IPR032631">
    <property type="entry name" value="P-type_ATPase_N"/>
</dbReference>
<dbReference type="InterPro" id="IPR032630">
    <property type="entry name" value="P_typ_ATPase_c"/>
</dbReference>
<dbReference type="GO" id="GO:0005886">
    <property type="term" value="C:plasma membrane"/>
    <property type="evidence" value="ECO:0007669"/>
    <property type="project" value="TreeGrafter"/>
</dbReference>
<feature type="binding site" evidence="16">
    <location>
        <position position="1077"/>
    </location>
    <ligand>
        <name>ATP</name>
        <dbReference type="ChEBI" id="CHEBI:30616"/>
    </ligand>
</feature>
<keyword evidence="10 18" id="KW-1278">Translocase</keyword>
<comment type="cofactor">
    <cofactor evidence="17">
        <name>Mg(2+)</name>
        <dbReference type="ChEBI" id="CHEBI:18420"/>
    </cofactor>
</comment>
<dbReference type="SFLD" id="SFLDG00002">
    <property type="entry name" value="C1.7:_P-type_atpase_like"/>
    <property type="match status" value="1"/>
</dbReference>
<keyword evidence="8 16" id="KW-0067">ATP-binding</keyword>
<dbReference type="SUPFAM" id="SSF81660">
    <property type="entry name" value="Metal cation-transporting ATPase, ATP-binding domain N"/>
    <property type="match status" value="1"/>
</dbReference>
<keyword evidence="3" id="KW-0813">Transport</keyword>
<feature type="compositionally biased region" description="Polar residues" evidence="19">
    <location>
        <begin position="82"/>
        <end position="93"/>
    </location>
</feature>
<protein>
    <recommendedName>
        <fullName evidence="18">Phospholipid-transporting ATPase</fullName>
        <ecNumber evidence="18">7.6.2.1</ecNumber>
    </recommendedName>
</protein>
<dbReference type="InterPro" id="IPR018303">
    <property type="entry name" value="ATPase_P-typ_P_site"/>
</dbReference>
<feature type="binding site" evidence="16">
    <location>
        <position position="764"/>
    </location>
    <ligand>
        <name>ATP</name>
        <dbReference type="ChEBI" id="CHEBI:30616"/>
    </ligand>
</feature>
<feature type="transmembrane region" description="Helical" evidence="18">
    <location>
        <begin position="1162"/>
        <end position="1183"/>
    </location>
</feature>
<dbReference type="Gene3D" id="2.70.150.10">
    <property type="entry name" value="Calcium-transporting ATPase, cytoplasmic transduction domain A"/>
    <property type="match status" value="1"/>
</dbReference>
<name>A0A286UDJ9_9AGAM</name>
<proteinExistence type="inferred from homology"/>
<feature type="region of interest" description="Disordered" evidence="19">
    <location>
        <begin position="1"/>
        <end position="31"/>
    </location>
</feature>
<comment type="caution">
    <text evidence="22">The sequence shown here is derived from an EMBL/GenBank/DDBJ whole genome shotgun (WGS) entry which is preliminary data.</text>
</comment>
<feature type="binding site" evidence="16">
    <location>
        <position position="828"/>
    </location>
    <ligand>
        <name>ATP</name>
        <dbReference type="ChEBI" id="CHEBI:30616"/>
    </ligand>
</feature>
<feature type="binding site" evidence="16">
    <location>
        <position position="805"/>
    </location>
    <ligand>
        <name>ATP</name>
        <dbReference type="ChEBI" id="CHEBI:30616"/>
    </ligand>
</feature>
<feature type="binding site" evidence="17">
    <location>
        <position position="1073"/>
    </location>
    <ligand>
        <name>Mg(2+)</name>
        <dbReference type="ChEBI" id="CHEBI:18420"/>
    </ligand>
</feature>
<dbReference type="SFLD" id="SFLDF00027">
    <property type="entry name" value="p-type_atpase"/>
    <property type="match status" value="1"/>
</dbReference>
<keyword evidence="12 18" id="KW-0472">Membrane</keyword>
<feature type="transmembrane region" description="Helical" evidence="18">
    <location>
        <begin position="152"/>
        <end position="182"/>
    </location>
</feature>
<dbReference type="SUPFAM" id="SSF56784">
    <property type="entry name" value="HAD-like"/>
    <property type="match status" value="1"/>
</dbReference>
<dbReference type="PANTHER" id="PTHR24092:SF180">
    <property type="entry name" value="PHOSPHOLIPID-TRANSPORTING ATPASE DNF1-RELATED"/>
    <property type="match status" value="1"/>
</dbReference>
<dbReference type="OrthoDB" id="377733at2759"/>
<dbReference type="InterPro" id="IPR006539">
    <property type="entry name" value="P-type_ATPase_IV"/>
</dbReference>
<feature type="binding site" evidence="17">
    <location>
        <position position="629"/>
    </location>
    <ligand>
        <name>Mg(2+)</name>
        <dbReference type="ChEBI" id="CHEBI:18420"/>
    </ligand>
</feature>
<evidence type="ECO:0000313" key="22">
    <source>
        <dbReference type="EMBL" id="PAV17702.1"/>
    </source>
</evidence>
<feature type="transmembrane region" description="Helical" evidence="18">
    <location>
        <begin position="1213"/>
        <end position="1234"/>
    </location>
</feature>
<feature type="transmembrane region" description="Helical" evidence="18">
    <location>
        <begin position="514"/>
        <end position="535"/>
    </location>
</feature>
<dbReference type="EC" id="7.6.2.1" evidence="18"/>
<feature type="region of interest" description="Disordered" evidence="19">
    <location>
        <begin position="1513"/>
        <end position="1614"/>
    </location>
</feature>
<dbReference type="InterPro" id="IPR036412">
    <property type="entry name" value="HAD-like_sf"/>
</dbReference>
<feature type="transmembrane region" description="Helical" evidence="18">
    <location>
        <begin position="1254"/>
        <end position="1272"/>
    </location>
</feature>
<feature type="binding site" evidence="16">
    <location>
        <position position="631"/>
    </location>
    <ligand>
        <name>ATP</name>
        <dbReference type="ChEBI" id="CHEBI:30616"/>
    </ligand>
</feature>
<feature type="compositionally biased region" description="Low complexity" evidence="19">
    <location>
        <begin position="1483"/>
        <end position="1492"/>
    </location>
</feature>
<feature type="transmembrane region" description="Helical" evidence="18">
    <location>
        <begin position="1134"/>
        <end position="1150"/>
    </location>
</feature>
<feature type="binding site" evidence="16">
    <location>
        <position position="943"/>
    </location>
    <ligand>
        <name>ATP</name>
        <dbReference type="ChEBI" id="CHEBI:30616"/>
    </ligand>
</feature>
<keyword evidence="23" id="KW-1185">Reference proteome</keyword>
<comment type="subcellular location">
    <subcellularLocation>
        <location evidence="1">Endomembrane system</location>
        <topology evidence="1">Multi-pass membrane protein</topology>
    </subcellularLocation>
    <subcellularLocation>
        <location evidence="18">Membrane</location>
        <topology evidence="18">Multi-pass membrane protein</topology>
    </subcellularLocation>
</comment>
<feature type="binding site" evidence="16">
    <location>
        <position position="863"/>
    </location>
    <ligand>
        <name>ATP</name>
        <dbReference type="ChEBI" id="CHEBI:30616"/>
    </ligand>
</feature>
<comment type="similarity">
    <text evidence="2 18">Belongs to the cation transport ATPase (P-type) (TC 3.A.3) family. Type IV subfamily.</text>
</comment>
<sequence>MSPYRQNLHPNDVDTDEENDDTIDPDLRLRSVRTAASTIQESYRDEERVQRRKTKLRQRSLKFFGSKNREKRKPSKEPVAQGDSQITQTPQAKITGQRRNIYVNTALPGEACDSKGEPLIQYVRNKVRTTKYTIITFVPKNLYEQFRRVANLYFLALVIIQVFPVFGAAAAQISMLPLLFILTVTAIKDGIEDYRRSVLDEQVNNSAATKLGDWQNVNQPRDPRNWLEKLLGLNAPGKVSKGVRRLRSREASSWSRIVLQKSGVTSDITSDSERTAAVHSSQGENLDDSRFSLSTVAGSSYHTKGDEFDQNSYPPVPPLPTTRPRAQSLGSSMRSRSSFGVVNWNRRTPGTARWERTLWKKLEVGDIVLLRDNDQVPADIVVLSTSEQDGLCYLETKNLDGETNLKLRRSLKATASLQSEEDIEHASFVLDSEPPHANLYLYNGVLRYRENAAGSDKVEPVSINELLLRGCSVRNTSWIIGLVAFTGADTKIMLNGGQTPSKRSKIERETNFNVIMNFIALILMCFATGLASGIVDAKSDTSANFFEQGSDPSSSSVINGLVTFVSCLVAFQNIVPISLYISIEIVKTIQAYFISQDIDMFYAPYDTACVPKTWNISDDLGQIEYVFSDKTGTLTQNIMEFQKCSVNGVAYGEGITEAQRGAALRTGEKGLLSPEEQTQQLVALKQDMQQKLNRAFTNRWLQPDKLTLISPRLAMDLADSNSPQREPLIAFFRALAICHSVLPDRPDPQMRPNHLEYKAESPDEAALVAAARDAGFPFIGKTNGAIDIEVMGQPERYTTLKLLEFNSTRKRMSVVVRGPDGRIILYTKGADSVIYARLAADQNAELKAKTSKDMEDFANGGLRTLCIAYRYLSEEEYNDWSKVYDAAAAAVDKREEAIDEANEKIEHSLYILGATALEDKLQEGVPEAIETLHKAGIKLWILTGDKVQTAIEIGYSCNLLKQDMEIMILSAATQSEARSKIEAGLNKISSVLGPQAWSVKARGFVPGAQASFAIVIDGDTLRFALEPSLKSLFLNLATQCETVVCCRVSPAQKAQTVKLVKEGRNAMTLSIGDGANDVAMIQEANVGCGLLGLEGSQAAMSADYAFGQFRFLTKLLIVHGRWSYLRIADMHANFFYKTVIWTLAMFWYTFYNSFDATYLYQYTFILLYSVVFTSLPVIALGAFDQDINAKAVLAFPQLYLRGIRGLDYTRWKFWAYMMDGLYQSVVMYFIPYFTWSLGPALAWNGKGIDSLSDFGTTIAVAAIFSANFYVGLNTHYWTVITWIVVIGSSMVMIIWIPIYSFFESIDFNMEVVVLYGEVTFWATVIVSVVVALTPRFLIKFIQSTYFPRDRDIIREAWVKGDLKKQLGIKHRRELQSVPSKLAAESTPIYGNHDRSISEASHFNVGYEPTYTHSPGEYEMSTPPTSSVLDANNSSLSVQKTWQETASVNDVQYVVDGDPDENLVPAGAHLAPPAPRDLVPSPQPSYYSVSDLPPSSPLPSPQYLFYSPEISSNVTPVSARTPRSTQPLQPSHELVRKEAENRIRSPPSAFPLRMQTLAQPRSASRASDHPRAASRASETSRYATASEGEWDDEDDHSVVNHERPGSTYSTSPRAL</sequence>
<dbReference type="GO" id="GO:0012505">
    <property type="term" value="C:endomembrane system"/>
    <property type="evidence" value="ECO:0007669"/>
    <property type="project" value="UniProtKB-SubCell"/>
</dbReference>
<feature type="transmembrane region" description="Helical" evidence="18">
    <location>
        <begin position="476"/>
        <end position="494"/>
    </location>
</feature>
<feature type="compositionally biased region" description="Basic and acidic residues" evidence="19">
    <location>
        <begin position="1532"/>
        <end position="1542"/>
    </location>
</feature>
<comment type="catalytic activity">
    <reaction evidence="13 18">
        <text>ATP + H2O + phospholipidSide 1 = ADP + phosphate + phospholipidSide 2.</text>
        <dbReference type="EC" id="7.6.2.1"/>
    </reaction>
</comment>
<dbReference type="CDD" id="cd02073">
    <property type="entry name" value="P-type_ATPase_APLT_Dnf-like"/>
    <property type="match status" value="1"/>
</dbReference>
<dbReference type="PRINTS" id="PR00119">
    <property type="entry name" value="CATATPASE"/>
</dbReference>
<dbReference type="STRING" id="2282107.A0A286UDJ9"/>
<dbReference type="NCBIfam" id="TIGR01494">
    <property type="entry name" value="ATPase_P-type"/>
    <property type="match status" value="1"/>
</dbReference>
<feature type="transmembrane region" description="Helical" evidence="18">
    <location>
        <begin position="555"/>
        <end position="581"/>
    </location>
</feature>
<feature type="compositionally biased region" description="Polar residues" evidence="19">
    <location>
        <begin position="1513"/>
        <end position="1528"/>
    </location>
</feature>
<evidence type="ECO:0000256" key="14">
    <source>
        <dbReference type="ARBA" id="ARBA00049128"/>
    </source>
</evidence>
<evidence type="ECO:0000256" key="1">
    <source>
        <dbReference type="ARBA" id="ARBA00004127"/>
    </source>
</evidence>
<dbReference type="PROSITE" id="PS00154">
    <property type="entry name" value="ATPASE_E1_E2"/>
    <property type="match status" value="1"/>
</dbReference>
<dbReference type="InterPro" id="IPR008250">
    <property type="entry name" value="ATPase_P-typ_transduc_dom_A_sf"/>
</dbReference>
<evidence type="ECO:0000256" key="11">
    <source>
        <dbReference type="ARBA" id="ARBA00022989"/>
    </source>
</evidence>
<feature type="binding site" evidence="17">
    <location>
        <position position="631"/>
    </location>
    <ligand>
        <name>Mg(2+)</name>
        <dbReference type="ChEBI" id="CHEBI:18420"/>
    </ligand>
</feature>
<dbReference type="Pfam" id="PF13246">
    <property type="entry name" value="Cation_ATPase"/>
    <property type="match status" value="1"/>
</dbReference>
<keyword evidence="5 18" id="KW-0812">Transmembrane</keyword>
<keyword evidence="4" id="KW-0597">Phosphoprotein</keyword>
<dbReference type="Gene3D" id="3.40.50.1000">
    <property type="entry name" value="HAD superfamily/HAD-like"/>
    <property type="match status" value="1"/>
</dbReference>
<dbReference type="Pfam" id="PF16209">
    <property type="entry name" value="PhoLip_ATPase_N"/>
    <property type="match status" value="1"/>
</dbReference>
<feature type="region of interest" description="Disordered" evidence="19">
    <location>
        <begin position="60"/>
        <end position="93"/>
    </location>
</feature>
<feature type="binding site" evidence="16">
    <location>
        <position position="629"/>
    </location>
    <ligand>
        <name>ATP</name>
        <dbReference type="ChEBI" id="CHEBI:30616"/>
    </ligand>
</feature>
<dbReference type="GO" id="GO:0000287">
    <property type="term" value="F:magnesium ion binding"/>
    <property type="evidence" value="ECO:0007669"/>
    <property type="project" value="UniProtKB-UniRule"/>
</dbReference>
<dbReference type="PANTHER" id="PTHR24092">
    <property type="entry name" value="PROBABLE PHOSPHOLIPID-TRANSPORTING ATPASE"/>
    <property type="match status" value="1"/>
</dbReference>
<evidence type="ECO:0000256" key="12">
    <source>
        <dbReference type="ARBA" id="ARBA00023136"/>
    </source>
</evidence>
<keyword evidence="9 17" id="KW-0460">Magnesium</keyword>
<feature type="binding site" evidence="16">
    <location>
        <position position="630"/>
    </location>
    <ligand>
        <name>ATP</name>
        <dbReference type="ChEBI" id="CHEBI:30616"/>
    </ligand>
</feature>
<feature type="compositionally biased region" description="Acidic residues" evidence="19">
    <location>
        <begin position="13"/>
        <end position="24"/>
    </location>
</feature>
<dbReference type="GO" id="GO:0045332">
    <property type="term" value="P:phospholipid translocation"/>
    <property type="evidence" value="ECO:0007669"/>
    <property type="project" value="TreeGrafter"/>
</dbReference>
<dbReference type="FunCoup" id="A0A286UDJ9">
    <property type="interactions" value="64"/>
</dbReference>
<keyword evidence="7 16" id="KW-0547">Nucleotide-binding</keyword>
<feature type="region of interest" description="Disordered" evidence="19">
    <location>
        <begin position="1461"/>
        <end position="1493"/>
    </location>
</feature>
<feature type="binding site" evidence="16">
    <location>
        <position position="1076"/>
    </location>
    <ligand>
        <name>ATP</name>
        <dbReference type="ChEBI" id="CHEBI:30616"/>
    </ligand>
</feature>
<feature type="active site" description="4-aspartylphosphate intermediate" evidence="15">
    <location>
        <position position="629"/>
    </location>
</feature>
<evidence type="ECO:0000256" key="13">
    <source>
        <dbReference type="ARBA" id="ARBA00034036"/>
    </source>
</evidence>
<feature type="domain" description="P-type ATPase N-terminal" evidence="20">
    <location>
        <begin position="120"/>
        <end position="168"/>
    </location>
</feature>
<dbReference type="InterPro" id="IPR044492">
    <property type="entry name" value="P_typ_ATPase_HD_dom"/>
</dbReference>
<evidence type="ECO:0000313" key="23">
    <source>
        <dbReference type="Proteomes" id="UP000217199"/>
    </source>
</evidence>
<accession>A0A286UDJ9</accession>
<dbReference type="SFLD" id="SFLDS00003">
    <property type="entry name" value="Haloacid_Dehalogenase"/>
    <property type="match status" value="1"/>
</dbReference>
<gene>
    <name evidence="22" type="ORF">PNOK_0618800</name>
</gene>
<evidence type="ECO:0000256" key="9">
    <source>
        <dbReference type="ARBA" id="ARBA00022842"/>
    </source>
</evidence>
<organism evidence="22 23">
    <name type="scientific">Pyrrhoderma noxium</name>
    <dbReference type="NCBI Taxonomy" id="2282107"/>
    <lineage>
        <taxon>Eukaryota</taxon>
        <taxon>Fungi</taxon>
        <taxon>Dikarya</taxon>
        <taxon>Basidiomycota</taxon>
        <taxon>Agaricomycotina</taxon>
        <taxon>Agaricomycetes</taxon>
        <taxon>Hymenochaetales</taxon>
        <taxon>Hymenochaetaceae</taxon>
        <taxon>Pyrrhoderma</taxon>
    </lineage>
</organism>
<dbReference type="FunFam" id="3.40.1110.10:FF:000087">
    <property type="entry name" value="Phospholipid-transporting ATPase"/>
    <property type="match status" value="1"/>
</dbReference>
<feature type="compositionally biased region" description="Low complexity" evidence="19">
    <location>
        <begin position="322"/>
        <end position="334"/>
    </location>
</feature>
<feature type="binding site" evidence="16">
    <location>
        <position position="1053"/>
    </location>
    <ligand>
        <name>ATP</name>
        <dbReference type="ChEBI" id="CHEBI:30616"/>
    </ligand>
</feature>
<evidence type="ECO:0000256" key="16">
    <source>
        <dbReference type="PIRSR" id="PIRSR606539-2"/>
    </source>
</evidence>
<dbReference type="Pfam" id="PF16212">
    <property type="entry name" value="PhoLip_ATPase_C"/>
    <property type="match status" value="1"/>
</dbReference>
<feature type="binding site" evidence="16">
    <location>
        <position position="1047"/>
    </location>
    <ligand>
        <name>ATP</name>
        <dbReference type="ChEBI" id="CHEBI:30616"/>
    </ligand>
</feature>
<dbReference type="GO" id="GO:0005524">
    <property type="term" value="F:ATP binding"/>
    <property type="evidence" value="ECO:0007669"/>
    <property type="project" value="UniProtKB-UniRule"/>
</dbReference>
<feature type="region of interest" description="Disordered" evidence="19">
    <location>
        <begin position="268"/>
        <end position="289"/>
    </location>
</feature>
<feature type="domain" description="P-type ATPase C-terminal" evidence="21">
    <location>
        <begin position="1099"/>
        <end position="1347"/>
    </location>
</feature>
<evidence type="ECO:0000256" key="2">
    <source>
        <dbReference type="ARBA" id="ARBA00008109"/>
    </source>
</evidence>
<dbReference type="InterPro" id="IPR023214">
    <property type="entry name" value="HAD_sf"/>
</dbReference>
<evidence type="ECO:0000256" key="15">
    <source>
        <dbReference type="PIRSR" id="PIRSR606539-1"/>
    </source>
</evidence>